<evidence type="ECO:0000313" key="4">
    <source>
        <dbReference type="RefSeq" id="XP_019090430.1"/>
    </source>
</evidence>
<sequence>MGRGMSMTKLSFFQVNSKCMAEMKEKQVSLQRKVDDLQAVIEHLKRGEPEVGENSAARSVTNRAHPKCLLLDYNGTGEIVAEALVMSSDPQDFVNGIPLGPNSYKVLVENAIKPDAFLCRPTTNILNMEQAVGEMLAWPDDNCIFHEDNAPKSPNTASANKCILLNWRGNEEVVVAEGRWQSKELDALVNGLPIGPNVVKVFVDVVLKPETFLWKPTTKISIIKDCLKTFVAWPEDKVVMV</sequence>
<evidence type="ECO:0000313" key="3">
    <source>
        <dbReference type="Proteomes" id="UP000694864"/>
    </source>
</evidence>
<name>A0ABM1QUJ2_CAMSA</name>
<dbReference type="InterPro" id="IPR058352">
    <property type="entry name" value="DUF8039"/>
</dbReference>
<feature type="domain" description="Transposase Tnp1/En/Spm-like" evidence="1">
    <location>
        <begin position="69"/>
        <end position="132"/>
    </location>
</feature>
<keyword evidence="3" id="KW-1185">Reference proteome</keyword>
<proteinExistence type="predicted"/>
<dbReference type="Proteomes" id="UP000694864">
    <property type="component" value="Chromosome 13"/>
</dbReference>
<gene>
    <name evidence="4" type="primary">LOC104738576</name>
</gene>
<organism evidence="3 4">
    <name type="scientific">Camelina sativa</name>
    <name type="common">False flax</name>
    <name type="synonym">Myagrum sativum</name>
    <dbReference type="NCBI Taxonomy" id="90675"/>
    <lineage>
        <taxon>Eukaryota</taxon>
        <taxon>Viridiplantae</taxon>
        <taxon>Streptophyta</taxon>
        <taxon>Embryophyta</taxon>
        <taxon>Tracheophyta</taxon>
        <taxon>Spermatophyta</taxon>
        <taxon>Magnoliopsida</taxon>
        <taxon>eudicotyledons</taxon>
        <taxon>Gunneridae</taxon>
        <taxon>Pentapetalae</taxon>
        <taxon>rosids</taxon>
        <taxon>malvids</taxon>
        <taxon>Brassicales</taxon>
        <taxon>Brassicaceae</taxon>
        <taxon>Camelineae</taxon>
        <taxon>Camelina</taxon>
    </lineage>
</organism>
<dbReference type="InterPro" id="IPR004264">
    <property type="entry name" value="Transposase_23"/>
</dbReference>
<feature type="domain" description="DUF8039" evidence="2">
    <location>
        <begin position="157"/>
        <end position="240"/>
    </location>
</feature>
<dbReference type="PANTHER" id="PTHR33018:SF34">
    <property type="entry name" value="OS02G0472350 PROTEIN"/>
    <property type="match status" value="1"/>
</dbReference>
<dbReference type="GeneID" id="104738576"/>
<dbReference type="Pfam" id="PF03017">
    <property type="entry name" value="Transposase_23"/>
    <property type="match status" value="1"/>
</dbReference>
<evidence type="ECO:0000259" key="1">
    <source>
        <dbReference type="Pfam" id="PF03017"/>
    </source>
</evidence>
<evidence type="ECO:0000259" key="2">
    <source>
        <dbReference type="Pfam" id="PF26133"/>
    </source>
</evidence>
<protein>
    <submittedName>
        <fullName evidence="4">Uncharacterized protein LOC104738576</fullName>
    </submittedName>
</protein>
<reference evidence="3" key="1">
    <citation type="journal article" date="2014" name="Nat. Commun.">
        <title>The emerging biofuel crop Camelina sativa retains a highly undifferentiated hexaploid genome structure.</title>
        <authorList>
            <person name="Kagale S."/>
            <person name="Koh C."/>
            <person name="Nixon J."/>
            <person name="Bollina V."/>
            <person name="Clarke W.E."/>
            <person name="Tuteja R."/>
            <person name="Spillane C."/>
            <person name="Robinson S.J."/>
            <person name="Links M.G."/>
            <person name="Clarke C."/>
            <person name="Higgins E.E."/>
            <person name="Huebert T."/>
            <person name="Sharpe A.G."/>
            <person name="Parkin I.A."/>
        </authorList>
    </citation>
    <scope>NUCLEOTIDE SEQUENCE [LARGE SCALE GENOMIC DNA]</scope>
    <source>
        <strain evidence="3">cv. DH55</strain>
    </source>
</reference>
<accession>A0ABM1QUJ2</accession>
<reference evidence="4" key="2">
    <citation type="submission" date="2025-08" db="UniProtKB">
        <authorList>
            <consortium name="RefSeq"/>
        </authorList>
    </citation>
    <scope>IDENTIFICATION</scope>
    <source>
        <tissue evidence="4">Leaf</tissue>
    </source>
</reference>
<dbReference type="Pfam" id="PF26133">
    <property type="entry name" value="DUF8039"/>
    <property type="match status" value="1"/>
</dbReference>
<dbReference type="PANTHER" id="PTHR33018">
    <property type="entry name" value="OS10G0338966 PROTEIN-RELATED"/>
    <property type="match status" value="1"/>
</dbReference>
<dbReference type="RefSeq" id="XP_019090430.1">
    <property type="nucleotide sequence ID" value="XM_019234885.1"/>
</dbReference>